<name>A0A8J3PMP2_9ACTN</name>
<protein>
    <submittedName>
        <fullName evidence="4">Aspartate aminotransferase family protein</fullName>
    </submittedName>
</protein>
<dbReference type="GO" id="GO:0005829">
    <property type="term" value="C:cytosol"/>
    <property type="evidence" value="ECO:0007669"/>
    <property type="project" value="TreeGrafter"/>
</dbReference>
<keyword evidence="5" id="KW-1185">Reference proteome</keyword>
<evidence type="ECO:0000313" key="4">
    <source>
        <dbReference type="EMBL" id="GIG73136.1"/>
    </source>
</evidence>
<dbReference type="PANTHER" id="PTHR43094:SF1">
    <property type="entry name" value="AMINOTRANSFERASE CLASS-III"/>
    <property type="match status" value="1"/>
</dbReference>
<dbReference type="InterPro" id="IPR015424">
    <property type="entry name" value="PyrdxlP-dep_Trfase"/>
</dbReference>
<dbReference type="Gene3D" id="3.90.1150.10">
    <property type="entry name" value="Aspartate Aminotransferase, domain 1"/>
    <property type="match status" value="1"/>
</dbReference>
<dbReference type="InterPro" id="IPR015422">
    <property type="entry name" value="PyrdxlP-dep_Trfase_small"/>
</dbReference>
<dbReference type="PIRSF" id="PIRSF000521">
    <property type="entry name" value="Transaminase_4ab_Lys_Orn"/>
    <property type="match status" value="1"/>
</dbReference>
<dbReference type="AlphaFoldDB" id="A0A8J3PMP2"/>
<organism evidence="4 5">
    <name type="scientific">Planosporangium flavigriseum</name>
    <dbReference type="NCBI Taxonomy" id="373681"/>
    <lineage>
        <taxon>Bacteria</taxon>
        <taxon>Bacillati</taxon>
        <taxon>Actinomycetota</taxon>
        <taxon>Actinomycetes</taxon>
        <taxon>Micromonosporales</taxon>
        <taxon>Micromonosporaceae</taxon>
        <taxon>Planosporangium</taxon>
    </lineage>
</organism>
<dbReference type="CDD" id="cd00610">
    <property type="entry name" value="OAT_like"/>
    <property type="match status" value="1"/>
</dbReference>
<evidence type="ECO:0000256" key="1">
    <source>
        <dbReference type="ARBA" id="ARBA00008954"/>
    </source>
</evidence>
<accession>A0A8J3PMP2</accession>
<dbReference type="Proteomes" id="UP000653674">
    <property type="component" value="Unassembled WGS sequence"/>
</dbReference>
<keyword evidence="4" id="KW-0808">Transferase</keyword>
<comment type="similarity">
    <text evidence="1 3">Belongs to the class-III pyridoxal-phosphate-dependent aminotransferase family.</text>
</comment>
<dbReference type="Pfam" id="PF00202">
    <property type="entry name" value="Aminotran_3"/>
    <property type="match status" value="1"/>
</dbReference>
<evidence type="ECO:0000313" key="5">
    <source>
        <dbReference type="Proteomes" id="UP000653674"/>
    </source>
</evidence>
<keyword evidence="4" id="KW-0032">Aminotransferase</keyword>
<dbReference type="GO" id="GO:0008483">
    <property type="term" value="F:transaminase activity"/>
    <property type="evidence" value="ECO:0007669"/>
    <property type="project" value="UniProtKB-KW"/>
</dbReference>
<sequence length="429" mass="45912">MRLPDGQTKGAQGDTALWHPFADMHAVRRDEFIVDRADDVWVYDTEGRRYLDATASLWYCNIGHGRREIAEAVAAQLTRLEAYSVFGDYSNTPARELAHRLAGYAPMADAKVFLTSGGGDSVDTAVKIALTYWRHQGRPERTHVISRVGSYHGMHGIGTGLGGIDANRNGFDGVFPTASRVANNDAAALRAEIERLGADRVAAFIAEPVIGAGGVVPPAPGYLEAVAGICEQYGVLFVADAVICGFGRLGTWYGVERWGLRPDMITFAKGVTSGYLPLGGVVASGDVAAPFWDEPGRPFRHGQTYAGHATCAAAAMANLDIMEAENLLDRALKLETELHTALLELTGHDAVTEVRGGIGVLSAVEIHPDVLARDPGVLGKLHLAARRRGVLIRPLITSLAISPPLTISSEYFAHITEVIADALDEVTVP</sequence>
<dbReference type="Gene3D" id="3.40.640.10">
    <property type="entry name" value="Type I PLP-dependent aspartate aminotransferase-like (Major domain)"/>
    <property type="match status" value="1"/>
</dbReference>
<comment type="caution">
    <text evidence="4">The sequence shown here is derived from an EMBL/GenBank/DDBJ whole genome shotgun (WGS) entry which is preliminary data.</text>
</comment>
<dbReference type="SUPFAM" id="SSF53383">
    <property type="entry name" value="PLP-dependent transferases"/>
    <property type="match status" value="1"/>
</dbReference>
<dbReference type="InterPro" id="IPR005814">
    <property type="entry name" value="Aminotrans_3"/>
</dbReference>
<dbReference type="PANTHER" id="PTHR43094">
    <property type="entry name" value="AMINOTRANSFERASE"/>
    <property type="match status" value="1"/>
</dbReference>
<reference evidence="4" key="1">
    <citation type="submission" date="2021-01" db="EMBL/GenBank/DDBJ databases">
        <title>Whole genome shotgun sequence of Planosporangium flavigriseum NBRC 105377.</title>
        <authorList>
            <person name="Komaki H."/>
            <person name="Tamura T."/>
        </authorList>
    </citation>
    <scope>NUCLEOTIDE SEQUENCE</scope>
    <source>
        <strain evidence="4">NBRC 105377</strain>
    </source>
</reference>
<evidence type="ECO:0000256" key="2">
    <source>
        <dbReference type="ARBA" id="ARBA00022898"/>
    </source>
</evidence>
<gene>
    <name evidence="4" type="ORF">Pfl04_15400</name>
</gene>
<evidence type="ECO:0000256" key="3">
    <source>
        <dbReference type="RuleBase" id="RU003560"/>
    </source>
</evidence>
<keyword evidence="2 3" id="KW-0663">Pyridoxal phosphate</keyword>
<dbReference type="RefSeq" id="WP_203981215.1">
    <property type="nucleotide sequence ID" value="NZ_BAAAQJ010000003.1"/>
</dbReference>
<dbReference type="InterPro" id="IPR015421">
    <property type="entry name" value="PyrdxlP-dep_Trfase_major"/>
</dbReference>
<dbReference type="EMBL" id="BONU01000007">
    <property type="protein sequence ID" value="GIG73136.1"/>
    <property type="molecule type" value="Genomic_DNA"/>
</dbReference>
<dbReference type="GO" id="GO:0030170">
    <property type="term" value="F:pyridoxal phosphate binding"/>
    <property type="evidence" value="ECO:0007669"/>
    <property type="project" value="InterPro"/>
</dbReference>
<proteinExistence type="inferred from homology"/>